<evidence type="ECO:0000313" key="12">
    <source>
        <dbReference type="Proteomes" id="UP000663861"/>
    </source>
</evidence>
<dbReference type="GO" id="GO:0012505">
    <property type="term" value="C:endomembrane system"/>
    <property type="evidence" value="ECO:0007669"/>
    <property type="project" value="UniProtKB-SubCell"/>
</dbReference>
<dbReference type="InterPro" id="IPR004837">
    <property type="entry name" value="NaCa_Exmemb"/>
</dbReference>
<feature type="transmembrane region" description="Helical" evidence="8">
    <location>
        <begin position="197"/>
        <end position="220"/>
    </location>
</feature>
<comment type="subcellular location">
    <subcellularLocation>
        <location evidence="1">Endomembrane system</location>
        <topology evidence="1">Multi-pass membrane protein</topology>
    </subcellularLocation>
</comment>
<dbReference type="GO" id="GO:0006874">
    <property type="term" value="P:intracellular calcium ion homeostasis"/>
    <property type="evidence" value="ECO:0007669"/>
    <property type="project" value="TreeGrafter"/>
</dbReference>
<feature type="transmembrane region" description="Helical" evidence="8">
    <location>
        <begin position="317"/>
        <end position="337"/>
    </location>
</feature>
<evidence type="ECO:0000256" key="4">
    <source>
        <dbReference type="ARBA" id="ARBA00022989"/>
    </source>
</evidence>
<keyword evidence="5" id="KW-0406">Ion transport</keyword>
<feature type="transmembrane region" description="Helical" evidence="8">
    <location>
        <begin position="481"/>
        <end position="502"/>
    </location>
</feature>
<feature type="transmembrane region" description="Helical" evidence="8">
    <location>
        <begin position="509"/>
        <end position="529"/>
    </location>
</feature>
<evidence type="ECO:0000256" key="6">
    <source>
        <dbReference type="ARBA" id="ARBA00023136"/>
    </source>
</evidence>
<keyword evidence="2" id="KW-0813">Transport</keyword>
<evidence type="ECO:0000256" key="7">
    <source>
        <dbReference type="SAM" id="MobiDB-lite"/>
    </source>
</evidence>
<evidence type="ECO:0000256" key="8">
    <source>
        <dbReference type="SAM" id="Phobius"/>
    </source>
</evidence>
<name>A0A8H3GZT3_9AGAM</name>
<proteinExistence type="predicted"/>
<keyword evidence="3 8" id="KW-0812">Transmembrane</keyword>
<dbReference type="PANTHER" id="PTHR31503:SF20">
    <property type="entry name" value="CA(2+)_H(+) EXCHANGER, PUTATIVE (EUROFUNG)-RELATED"/>
    <property type="match status" value="1"/>
</dbReference>
<feature type="compositionally biased region" description="Basic and acidic residues" evidence="7">
    <location>
        <begin position="36"/>
        <end position="51"/>
    </location>
</feature>
<feature type="transmembrane region" description="Helical" evidence="8">
    <location>
        <begin position="454"/>
        <end position="475"/>
    </location>
</feature>
<reference evidence="11" key="1">
    <citation type="submission" date="2021-01" db="EMBL/GenBank/DDBJ databases">
        <authorList>
            <person name="Kaushik A."/>
        </authorList>
    </citation>
    <scope>NUCLEOTIDE SEQUENCE</scope>
    <source>
        <strain evidence="10">AG4-R118</strain>
        <strain evidence="11">AG4-RS23</strain>
    </source>
</reference>
<evidence type="ECO:0000256" key="5">
    <source>
        <dbReference type="ARBA" id="ARBA00023065"/>
    </source>
</evidence>
<protein>
    <recommendedName>
        <fullName evidence="9">Sodium/calcium exchanger membrane region domain-containing protein</fullName>
    </recommendedName>
</protein>
<dbReference type="Pfam" id="PF01699">
    <property type="entry name" value="Na_Ca_ex"/>
    <property type="match status" value="1"/>
</dbReference>
<evidence type="ECO:0000259" key="9">
    <source>
        <dbReference type="Pfam" id="PF01699"/>
    </source>
</evidence>
<gene>
    <name evidence="11" type="ORF">RDB_LOCUS100103</name>
    <name evidence="10" type="ORF">RDB_LOCUS120223</name>
</gene>
<dbReference type="PANTHER" id="PTHR31503">
    <property type="entry name" value="VACUOLAR CALCIUM ION TRANSPORTER"/>
    <property type="match status" value="1"/>
</dbReference>
<feature type="region of interest" description="Disordered" evidence="7">
    <location>
        <begin position="1"/>
        <end position="52"/>
    </location>
</feature>
<evidence type="ECO:0000256" key="3">
    <source>
        <dbReference type="ARBA" id="ARBA00022692"/>
    </source>
</evidence>
<evidence type="ECO:0000256" key="2">
    <source>
        <dbReference type="ARBA" id="ARBA00022448"/>
    </source>
</evidence>
<dbReference type="AlphaFoldDB" id="A0A8H3GZT3"/>
<dbReference type="Proteomes" id="UP000663861">
    <property type="component" value="Unassembled WGS sequence"/>
</dbReference>
<comment type="caution">
    <text evidence="11">The sequence shown here is derived from an EMBL/GenBank/DDBJ whole genome shotgun (WGS) entry which is preliminary data.</text>
</comment>
<sequence>MSNSQREPSLRSATTTAVSPSTTRIGVTRNTSRTNTSRDLESGPQKDRIDGQLDQINQTTKPAGRNGAHHHHHLHIGDLNTIPRTKAFWAKFNGAGKKHVPGWVESANNTLRHSWLNLFIFFIPFSWAAHWAGWHYSLTFAFSFLAIIPLEKLSDFGGEQMALYLGTSLGDLLVITLDNVVEATLAIILLVHCELKLVQSTLIGVILLHLLLVPGTAFLTGGAQIWEQHLRPHPTQLNHSLLTFGVMMLLLPVALFTALPQSLPSNSSSGGSTAAVAARLMARAGGGAEERLAIKEAMIHAAEAIAVTDSTRGTFLMFSRGLAILLLIAYIGSRVYLHNPPGENNSLELHPNAPEIEKRKEAEIEQEQPLIGPWFGIMLLIVIVALIAVTAEWLVSSIEEVRDRGTISSEWFGLILLPLLSFSADGLIAGLYFLKTILFLKPGSPEELAKARSIDLSIQFALFWVPFVVLLGWWTHRPMSLLFDLWEVAILIGACFLVNYVTADSKTNWVEGMIMVLFYIGIALVAWFYNGQPEVHEMLRCESVADSLAVVTNAITGAASEAAH</sequence>
<feature type="compositionally biased region" description="Low complexity" evidence="7">
    <location>
        <begin position="12"/>
        <end position="35"/>
    </location>
</feature>
<keyword evidence="6 8" id="KW-0472">Membrane</keyword>
<accession>A0A8H3GZT3</accession>
<evidence type="ECO:0000313" key="11">
    <source>
        <dbReference type="EMBL" id="CAE6482411.1"/>
    </source>
</evidence>
<dbReference type="GO" id="GO:0000329">
    <property type="term" value="C:fungal-type vacuole membrane"/>
    <property type="evidence" value="ECO:0007669"/>
    <property type="project" value="TreeGrafter"/>
</dbReference>
<dbReference type="Proteomes" id="UP000663888">
    <property type="component" value="Unassembled WGS sequence"/>
</dbReference>
<feature type="transmembrane region" description="Helical" evidence="8">
    <location>
        <begin position="110"/>
        <end position="127"/>
    </location>
</feature>
<dbReference type="EMBL" id="CAJMWY010002110">
    <property type="protein sequence ID" value="CAE6482411.1"/>
    <property type="molecule type" value="Genomic_DNA"/>
</dbReference>
<dbReference type="GO" id="GO:0015369">
    <property type="term" value="F:calcium:proton antiporter activity"/>
    <property type="evidence" value="ECO:0007669"/>
    <property type="project" value="TreeGrafter"/>
</dbReference>
<evidence type="ECO:0000313" key="10">
    <source>
        <dbReference type="EMBL" id="CAE6478522.1"/>
    </source>
</evidence>
<feature type="transmembrane region" description="Helical" evidence="8">
    <location>
        <begin position="411"/>
        <end position="434"/>
    </location>
</feature>
<keyword evidence="4 8" id="KW-1133">Transmembrane helix</keyword>
<dbReference type="EMBL" id="CAJMWX010001273">
    <property type="protein sequence ID" value="CAE6478522.1"/>
    <property type="molecule type" value="Genomic_DNA"/>
</dbReference>
<feature type="transmembrane region" description="Helical" evidence="8">
    <location>
        <begin position="241"/>
        <end position="259"/>
    </location>
</feature>
<feature type="domain" description="Sodium/calcium exchanger membrane region" evidence="9">
    <location>
        <begin position="376"/>
        <end position="527"/>
    </location>
</feature>
<feature type="transmembrane region" description="Helical" evidence="8">
    <location>
        <begin position="162"/>
        <end position="191"/>
    </location>
</feature>
<dbReference type="InterPro" id="IPR004713">
    <property type="entry name" value="CaH_exchang"/>
</dbReference>
<evidence type="ECO:0000256" key="1">
    <source>
        <dbReference type="ARBA" id="ARBA00004127"/>
    </source>
</evidence>
<feature type="transmembrane region" description="Helical" evidence="8">
    <location>
        <begin position="370"/>
        <end position="391"/>
    </location>
</feature>
<organism evidence="11 12">
    <name type="scientific">Rhizoctonia solani</name>
    <dbReference type="NCBI Taxonomy" id="456999"/>
    <lineage>
        <taxon>Eukaryota</taxon>
        <taxon>Fungi</taxon>
        <taxon>Dikarya</taxon>
        <taxon>Basidiomycota</taxon>
        <taxon>Agaricomycotina</taxon>
        <taxon>Agaricomycetes</taxon>
        <taxon>Cantharellales</taxon>
        <taxon>Ceratobasidiaceae</taxon>
        <taxon>Rhizoctonia</taxon>
    </lineage>
</organism>